<organism evidence="4 5">
    <name type="scientific">Myxococcus landrumensis</name>
    <dbReference type="NCBI Taxonomy" id="2813577"/>
    <lineage>
        <taxon>Bacteria</taxon>
        <taxon>Pseudomonadati</taxon>
        <taxon>Myxococcota</taxon>
        <taxon>Myxococcia</taxon>
        <taxon>Myxococcales</taxon>
        <taxon>Cystobacterineae</taxon>
        <taxon>Myxococcaceae</taxon>
        <taxon>Myxococcus</taxon>
    </lineage>
</organism>
<protein>
    <submittedName>
        <fullName evidence="4">M23 family metallopeptidase</fullName>
    </submittedName>
</protein>
<dbReference type="CDD" id="cd12797">
    <property type="entry name" value="M23_peptidase"/>
    <property type="match status" value="1"/>
</dbReference>
<dbReference type="EMBL" id="CP071091">
    <property type="protein sequence ID" value="QSQ14887.1"/>
    <property type="molecule type" value="Genomic_DNA"/>
</dbReference>
<evidence type="ECO:0000256" key="2">
    <source>
        <dbReference type="SAM" id="SignalP"/>
    </source>
</evidence>
<dbReference type="Gene3D" id="2.70.70.10">
    <property type="entry name" value="Glucose Permease (Domain IIA)"/>
    <property type="match status" value="1"/>
</dbReference>
<feature type="compositionally biased region" description="Basic and acidic residues" evidence="1">
    <location>
        <begin position="151"/>
        <end position="161"/>
    </location>
</feature>
<dbReference type="InterPro" id="IPR011055">
    <property type="entry name" value="Dup_hybrid_motif"/>
</dbReference>
<dbReference type="PANTHER" id="PTHR21666">
    <property type="entry name" value="PEPTIDASE-RELATED"/>
    <property type="match status" value="1"/>
</dbReference>
<dbReference type="InterPro" id="IPR016047">
    <property type="entry name" value="M23ase_b-sheet_dom"/>
</dbReference>
<evidence type="ECO:0000256" key="1">
    <source>
        <dbReference type="SAM" id="MobiDB-lite"/>
    </source>
</evidence>
<dbReference type="Pfam" id="PF01551">
    <property type="entry name" value="Peptidase_M23"/>
    <property type="match status" value="1"/>
</dbReference>
<evidence type="ECO:0000313" key="5">
    <source>
        <dbReference type="Proteomes" id="UP000663090"/>
    </source>
</evidence>
<accession>A0ABX7NBA8</accession>
<dbReference type="InterPro" id="IPR050570">
    <property type="entry name" value="Cell_wall_metabolism_enzyme"/>
</dbReference>
<keyword evidence="5" id="KW-1185">Reference proteome</keyword>
<dbReference type="Gene3D" id="3.10.350.10">
    <property type="entry name" value="LysM domain"/>
    <property type="match status" value="1"/>
</dbReference>
<dbReference type="PANTHER" id="PTHR21666:SF270">
    <property type="entry name" value="MUREIN HYDROLASE ACTIVATOR ENVC"/>
    <property type="match status" value="1"/>
</dbReference>
<dbReference type="SUPFAM" id="SSF51261">
    <property type="entry name" value="Duplicated hybrid motif"/>
    <property type="match status" value="1"/>
</dbReference>
<sequence length="318" mass="34031">MSPGTFSRASRSLQVLLLSALFAGCAATRASAPEPELTLEPSRSSASPRVVGASSRGDEASSSAPSGTFPFALRAAHAEPELVAVRHRVAPGETVYRIARTYGLTVEELKDANGIKDVRTLSVGQELTIPGVERSVPVEAPETLAAEADPEPVRTSRDAPPRRGGPVVARREEPPRRPSSRPGAARPRLATQGMIDWPLKGVLYGRFGKKGREPHDGIDLAAPSGTPVKTAQEGTVLYAGEQRGYGNIVIVEHSNRLITLYAHNRDLRVRTGQKVRREQVIATVGESGKTSGPHLHFEVRLDGKPVDPLDYLGPMPSS</sequence>
<dbReference type="PROSITE" id="PS51782">
    <property type="entry name" value="LYSM"/>
    <property type="match status" value="1"/>
</dbReference>
<feature type="region of interest" description="Disordered" evidence="1">
    <location>
        <begin position="141"/>
        <end position="191"/>
    </location>
</feature>
<dbReference type="InterPro" id="IPR036779">
    <property type="entry name" value="LysM_dom_sf"/>
</dbReference>
<dbReference type="InterPro" id="IPR018392">
    <property type="entry name" value="LysM"/>
</dbReference>
<feature type="domain" description="LysM" evidence="3">
    <location>
        <begin position="85"/>
        <end position="129"/>
    </location>
</feature>
<reference evidence="4 5" key="1">
    <citation type="submission" date="2021-02" db="EMBL/GenBank/DDBJ databases">
        <title>De Novo genome assembly of isolated myxobacteria.</title>
        <authorList>
            <person name="Stevens D.C."/>
        </authorList>
    </citation>
    <scope>NUCLEOTIDE SEQUENCE [LARGE SCALE GENOMIC DNA]</scope>
    <source>
        <strain evidence="4 5">SCHIC003</strain>
    </source>
</reference>
<keyword evidence="2" id="KW-0732">Signal</keyword>
<feature type="chain" id="PRO_5046248113" evidence="2">
    <location>
        <begin position="33"/>
        <end position="318"/>
    </location>
</feature>
<name>A0ABX7NBA8_9BACT</name>
<dbReference type="Pfam" id="PF01476">
    <property type="entry name" value="LysM"/>
    <property type="match status" value="1"/>
</dbReference>
<dbReference type="SMART" id="SM00257">
    <property type="entry name" value="LysM"/>
    <property type="match status" value="1"/>
</dbReference>
<proteinExistence type="predicted"/>
<dbReference type="Proteomes" id="UP000663090">
    <property type="component" value="Chromosome"/>
</dbReference>
<dbReference type="CDD" id="cd00118">
    <property type="entry name" value="LysM"/>
    <property type="match status" value="1"/>
</dbReference>
<feature type="signal peptide" evidence="2">
    <location>
        <begin position="1"/>
        <end position="32"/>
    </location>
</feature>
<feature type="region of interest" description="Disordered" evidence="1">
    <location>
        <begin position="32"/>
        <end position="65"/>
    </location>
</feature>
<evidence type="ECO:0000313" key="4">
    <source>
        <dbReference type="EMBL" id="QSQ14887.1"/>
    </source>
</evidence>
<gene>
    <name evidence="4" type="ORF">JY572_02025</name>
</gene>
<evidence type="ECO:0000259" key="3">
    <source>
        <dbReference type="PROSITE" id="PS51782"/>
    </source>
</evidence>